<evidence type="ECO:0000256" key="4">
    <source>
        <dbReference type="ARBA" id="ARBA00022679"/>
    </source>
</evidence>
<evidence type="ECO:0000256" key="6">
    <source>
        <dbReference type="ARBA" id="ARBA00023315"/>
    </source>
</evidence>
<protein>
    <recommendedName>
        <fullName evidence="7">Homoserine O-succinyltransferase</fullName>
        <shortName evidence="7">HST</shortName>
        <ecNumber evidence="7">2.3.1.46</ecNumber>
    </recommendedName>
    <alternativeName>
        <fullName evidence="7">Homoserine transsuccinylase</fullName>
        <shortName evidence="7">HTS</shortName>
    </alternativeName>
</protein>
<keyword evidence="12" id="KW-1185">Reference proteome</keyword>
<dbReference type="UniPathway" id="UPA00051">
    <property type="reaction ID" value="UER00075"/>
</dbReference>
<dbReference type="AlphaFoldDB" id="A0A2V4UKK8"/>
<keyword evidence="6 7" id="KW-0012">Acyltransferase</keyword>
<feature type="site" description="Important for acyl-CoA specificity" evidence="7">
    <location>
        <position position="416"/>
    </location>
</feature>
<dbReference type="HAMAP" id="MF_00296">
    <property type="entry name" value="MetX_acyltransf"/>
    <property type="match status" value="1"/>
</dbReference>
<feature type="active site" evidence="7 8">
    <location>
        <position position="447"/>
    </location>
</feature>
<dbReference type="InterPro" id="IPR029058">
    <property type="entry name" value="AB_hydrolase_fold"/>
</dbReference>
<feature type="binding site" evidence="7">
    <location>
        <position position="448"/>
    </location>
    <ligand>
        <name>substrate</name>
    </ligand>
</feature>
<comment type="subcellular location">
    <subcellularLocation>
        <location evidence="7">Cytoplasm</location>
    </subcellularLocation>
</comment>
<dbReference type="SUPFAM" id="SSF53474">
    <property type="entry name" value="alpha/beta-Hydrolases"/>
    <property type="match status" value="1"/>
</dbReference>
<organism evidence="11 12">
    <name type="scientific">Psychrobacter fozii</name>
    <dbReference type="NCBI Taxonomy" id="198480"/>
    <lineage>
        <taxon>Bacteria</taxon>
        <taxon>Pseudomonadati</taxon>
        <taxon>Pseudomonadota</taxon>
        <taxon>Gammaproteobacteria</taxon>
        <taxon>Moraxellales</taxon>
        <taxon>Moraxellaceae</taxon>
        <taxon>Psychrobacter</taxon>
    </lineage>
</organism>
<dbReference type="GO" id="GO:0004414">
    <property type="term" value="F:homoserine O-acetyltransferase activity"/>
    <property type="evidence" value="ECO:0007669"/>
    <property type="project" value="TreeGrafter"/>
</dbReference>
<dbReference type="EMBL" id="QJSU01000001">
    <property type="protein sequence ID" value="PYE40707.1"/>
    <property type="molecule type" value="Genomic_DNA"/>
</dbReference>
<evidence type="ECO:0000313" key="12">
    <source>
        <dbReference type="Proteomes" id="UP000247746"/>
    </source>
</evidence>
<feature type="compositionally biased region" description="Low complexity" evidence="9">
    <location>
        <begin position="14"/>
        <end position="23"/>
    </location>
</feature>
<dbReference type="Gene3D" id="1.10.1740.110">
    <property type="match status" value="1"/>
</dbReference>
<evidence type="ECO:0000256" key="9">
    <source>
        <dbReference type="SAM" id="MobiDB-lite"/>
    </source>
</evidence>
<gene>
    <name evidence="7" type="primary">metXS</name>
    <name evidence="11" type="ORF">DFP82_10118</name>
</gene>
<comment type="similarity">
    <text evidence="7">Belongs to the AB hydrolase superfamily. MetX family.</text>
</comment>
<reference evidence="11 12" key="1">
    <citation type="submission" date="2018-06" db="EMBL/GenBank/DDBJ databases">
        <title>Genomic Encyclopedia of Type Strains, Phase III (KMG-III): the genomes of soil and plant-associated and newly described type strains.</title>
        <authorList>
            <person name="Whitman W."/>
        </authorList>
    </citation>
    <scope>NUCLEOTIDE SEQUENCE [LARGE SCALE GENOMIC DNA]</scope>
    <source>
        <strain evidence="11 12">CECT 5889</strain>
    </source>
</reference>
<accession>A0A2V4UKK8</accession>
<dbReference type="PIRSF" id="PIRSF000443">
    <property type="entry name" value="Homoser_Ac_trans"/>
    <property type="match status" value="1"/>
</dbReference>
<feature type="active site" evidence="7 8">
    <location>
        <position position="414"/>
    </location>
</feature>
<dbReference type="PANTHER" id="PTHR32268:SF11">
    <property type="entry name" value="HOMOSERINE O-ACETYLTRANSFERASE"/>
    <property type="match status" value="1"/>
</dbReference>
<keyword evidence="2 7" id="KW-0963">Cytoplasm</keyword>
<keyword evidence="3 7" id="KW-0028">Amino-acid biosynthesis</keyword>
<evidence type="ECO:0000259" key="10">
    <source>
        <dbReference type="Pfam" id="PF00561"/>
    </source>
</evidence>
<dbReference type="Pfam" id="PF00561">
    <property type="entry name" value="Abhydrolase_1"/>
    <property type="match status" value="1"/>
</dbReference>
<evidence type="ECO:0000256" key="3">
    <source>
        <dbReference type="ARBA" id="ARBA00022605"/>
    </source>
</evidence>
<feature type="region of interest" description="Disordered" evidence="9">
    <location>
        <begin position="1"/>
        <end position="23"/>
    </location>
</feature>
<evidence type="ECO:0000256" key="2">
    <source>
        <dbReference type="ARBA" id="ARBA00022490"/>
    </source>
</evidence>
<proteinExistence type="inferred from homology"/>
<evidence type="ECO:0000256" key="7">
    <source>
        <dbReference type="HAMAP-Rule" id="MF_00296"/>
    </source>
</evidence>
<comment type="subunit">
    <text evidence="1 7">Homodimer.</text>
</comment>
<comment type="pathway">
    <text evidence="7">Amino-acid biosynthesis; L-methionine biosynthesis via de novo pathway; O-succinyl-L-homoserine from L-homoserine: step 1/1.</text>
</comment>
<evidence type="ECO:0000313" key="11">
    <source>
        <dbReference type="EMBL" id="PYE40707.1"/>
    </source>
</evidence>
<feature type="active site" description="Nucleophile" evidence="7 8">
    <location>
        <position position="190"/>
    </location>
</feature>
<dbReference type="InterPro" id="IPR008220">
    <property type="entry name" value="HAT_MetX-like"/>
</dbReference>
<dbReference type="NCBIfam" id="NF001209">
    <property type="entry name" value="PRK00175.1"/>
    <property type="match status" value="1"/>
</dbReference>
<feature type="domain" description="AB hydrolase-1" evidence="10">
    <location>
        <begin position="73"/>
        <end position="288"/>
    </location>
</feature>
<dbReference type="InterPro" id="IPR000073">
    <property type="entry name" value="AB_hydrolase_1"/>
</dbReference>
<dbReference type="GO" id="GO:0008899">
    <property type="term" value="F:homoserine O-succinyltransferase activity"/>
    <property type="evidence" value="ECO:0007669"/>
    <property type="project" value="UniProtKB-UniRule"/>
</dbReference>
<dbReference type="GO" id="GO:0009086">
    <property type="term" value="P:methionine biosynthetic process"/>
    <property type="evidence" value="ECO:0007669"/>
    <property type="project" value="UniProtKB-UniRule"/>
</dbReference>
<evidence type="ECO:0000256" key="8">
    <source>
        <dbReference type="PIRSR" id="PIRSR000443-1"/>
    </source>
</evidence>
<name>A0A2V4UKK8_9GAMM</name>
<feature type="binding site" evidence="7">
    <location>
        <position position="260"/>
    </location>
    <ligand>
        <name>substrate</name>
    </ligand>
</feature>
<dbReference type="FunFam" id="1.10.1740.110:FF:000001">
    <property type="entry name" value="Homoserine O-acetyltransferase"/>
    <property type="match status" value="1"/>
</dbReference>
<comment type="catalytic activity">
    <reaction evidence="7">
        <text>L-homoserine + succinyl-CoA = O-succinyl-L-homoserine + CoA</text>
        <dbReference type="Rhea" id="RHEA:22008"/>
        <dbReference type="ChEBI" id="CHEBI:57287"/>
        <dbReference type="ChEBI" id="CHEBI:57292"/>
        <dbReference type="ChEBI" id="CHEBI:57476"/>
        <dbReference type="ChEBI" id="CHEBI:57661"/>
        <dbReference type="EC" id="2.3.1.46"/>
    </reaction>
</comment>
<dbReference type="Gene3D" id="3.40.50.1820">
    <property type="entry name" value="alpha/beta hydrolase"/>
    <property type="match status" value="2"/>
</dbReference>
<keyword evidence="5 7" id="KW-0486">Methionine biosynthesis</keyword>
<evidence type="ECO:0000256" key="1">
    <source>
        <dbReference type="ARBA" id="ARBA00011738"/>
    </source>
</evidence>
<comment type="caution">
    <text evidence="11">The sequence shown here is derived from an EMBL/GenBank/DDBJ whole genome shotgun (WGS) entry which is preliminary data.</text>
</comment>
<feature type="compositionally biased region" description="Polar residues" evidence="9">
    <location>
        <begin position="1"/>
        <end position="13"/>
    </location>
</feature>
<keyword evidence="4 7" id="KW-0808">Transferase</keyword>
<dbReference type="PANTHER" id="PTHR32268">
    <property type="entry name" value="HOMOSERINE O-ACETYLTRANSFERASE"/>
    <property type="match status" value="1"/>
</dbReference>
<dbReference type="Proteomes" id="UP000247746">
    <property type="component" value="Unassembled WGS sequence"/>
</dbReference>
<dbReference type="EC" id="2.3.1.46" evidence="7"/>
<sequence length="481" mass="52813">MNARSDNTSDQFPTDTSDSIDSTSAAGTVGSVGIVTPQIFHFAEPLTLECNRTLPSFDLIIETYGTLNSDKSNAILICHALSGSHHAAGLHSADDKKAGWWDNMIGPNKAIDTNQFYVVCVNNIGSCFGSTGPTTLNPDSISADDESTGSEPSVYGPDFPLVTIKDWVKTQAMLSDRLGIDIWHAIVGGSMGGMQALQWSVDYPKRLKRCVVIASTPKLSAQNIAFNEVARQSILSDPDFKDGRYLQAGTYPRRGLILARMVGHITYLTDDAMKAKFGRDLKSGKFMYGYDVEFQVESYLRYQGERFSENFDANTYLLMTKALDYFDPTRDYPIRDYPSAIETVAIDSTEPAAQLENSIAASVESSKNSTQVELEDAVATIEDIESDRQQELSALKAAFAHTQCQYLVVSFTTDWRFAPERSQEIVDALMATGKPVNYINVDAPHGHDSFLFDIPRYMGAVRGFLTAPFISGKSTATGDRS</sequence>
<dbReference type="NCBIfam" id="TIGR01392">
    <property type="entry name" value="homoserO_Ac_trn"/>
    <property type="match status" value="1"/>
</dbReference>
<comment type="function">
    <text evidence="7">Transfers a succinyl group from succinyl-CoA to L-homoserine, forming succinyl-L-homoserine.</text>
</comment>
<evidence type="ECO:0000256" key="5">
    <source>
        <dbReference type="ARBA" id="ARBA00023167"/>
    </source>
</evidence>
<dbReference type="GO" id="GO:0009092">
    <property type="term" value="P:homoserine metabolic process"/>
    <property type="evidence" value="ECO:0007669"/>
    <property type="project" value="TreeGrafter"/>
</dbReference>
<comment type="caution">
    <text evidence="7">Lacks conserved residue(s) required for the propagation of feature annotation.</text>
</comment>
<dbReference type="GO" id="GO:0005737">
    <property type="term" value="C:cytoplasm"/>
    <property type="evidence" value="ECO:0007669"/>
    <property type="project" value="UniProtKB-SubCell"/>
</dbReference>